<dbReference type="InterPro" id="IPR036273">
    <property type="entry name" value="CRAL/TRIO_N_dom_sf"/>
</dbReference>
<dbReference type="CDD" id="cd00170">
    <property type="entry name" value="SEC14"/>
    <property type="match status" value="1"/>
</dbReference>
<dbReference type="SUPFAM" id="SSF46938">
    <property type="entry name" value="CRAL/TRIO N-terminal domain"/>
    <property type="match status" value="1"/>
</dbReference>
<dbReference type="Pfam" id="PF00650">
    <property type="entry name" value="CRAL_TRIO"/>
    <property type="match status" value="1"/>
</dbReference>
<evidence type="ECO:0000259" key="2">
    <source>
        <dbReference type="PROSITE" id="PS50191"/>
    </source>
</evidence>
<dbReference type="InterPro" id="IPR036865">
    <property type="entry name" value="CRAL-TRIO_dom_sf"/>
</dbReference>
<proteinExistence type="predicted"/>
<dbReference type="PANTHER" id="PTHR45657">
    <property type="entry name" value="CRAL-TRIO DOMAIN-CONTAINING PROTEIN YKL091C-RELATED"/>
    <property type="match status" value="1"/>
</dbReference>
<name>A0A7S2U720_9STRA</name>
<dbReference type="PROSITE" id="PS50191">
    <property type="entry name" value="CRAL_TRIO"/>
    <property type="match status" value="1"/>
</dbReference>
<evidence type="ECO:0000313" key="3">
    <source>
        <dbReference type="EMBL" id="CAD9810088.1"/>
    </source>
</evidence>
<feature type="region of interest" description="Disordered" evidence="1">
    <location>
        <begin position="237"/>
        <end position="259"/>
    </location>
</feature>
<protein>
    <recommendedName>
        <fullName evidence="2">CRAL-TRIO domain-containing protein</fullName>
    </recommendedName>
</protein>
<feature type="domain" description="CRAL-TRIO" evidence="2">
    <location>
        <begin position="299"/>
        <end position="470"/>
    </location>
</feature>
<dbReference type="SUPFAM" id="SSF52087">
    <property type="entry name" value="CRAL/TRIO domain"/>
    <property type="match status" value="1"/>
</dbReference>
<dbReference type="PANTHER" id="PTHR45657:SF61">
    <property type="entry name" value="CRAL-TRIO DOMAIN-CONTAINING PROTEIN"/>
    <property type="match status" value="1"/>
</dbReference>
<accession>A0A7S2U720</accession>
<dbReference type="InterPro" id="IPR001251">
    <property type="entry name" value="CRAL-TRIO_dom"/>
</dbReference>
<organism evidence="3">
    <name type="scientific">Attheya septentrionalis</name>
    <dbReference type="NCBI Taxonomy" id="420275"/>
    <lineage>
        <taxon>Eukaryota</taxon>
        <taxon>Sar</taxon>
        <taxon>Stramenopiles</taxon>
        <taxon>Ochrophyta</taxon>
        <taxon>Bacillariophyta</taxon>
        <taxon>Coscinodiscophyceae</taxon>
        <taxon>Chaetocerotophycidae</taxon>
        <taxon>Chaetocerotales</taxon>
        <taxon>Attheyaceae</taxon>
        <taxon>Attheya</taxon>
    </lineage>
</organism>
<sequence>MATTVCLTLATQGDPSQTALRLTRSFKDKDTTTVLVTRSQVQQAADNEDSTAMPLLVQALDGTDGVYLRVRVLSGLLTSETPSLVGPRSIIPGSKNATKLPTLILLQATAPSVFLASMSYAYFVTGAIFPAPETTQLVSQLTLWLTLIVMVAYEHLWFWKTSPSHWIKSKDHDIQVEITIVGWANDMSHRFSGGETKPEEMMHSLMSPEPTEKMIHPLNPPASSDMVAKETNRISSRGFEVVPEEEPRPEAPPVDEFPPLRFINAEKGNIEAGKKRYKETLKWRAEMGMDTIVTDPHPKFAIIKEHYPHYYHLRGRNNEPCYYEIPPRMNLKALKKEDVKTDDLLRHFALTCEFMWTLIEPSEEGKSIYVIDLDGMGMRDFAGEAVDFVKKTSAFTAAHYPERSGSIFVINVPSWFSIIWSTVKPWVDPVTRKKIVILGYGADAITKALEEKIPLTNIPPEYGGQSMPLGESPEEAMFREKMERNNQRVQRTHPHAE</sequence>
<gene>
    <name evidence="3" type="ORF">ASEP1449_LOCUS1911</name>
</gene>
<reference evidence="3" key="1">
    <citation type="submission" date="2021-01" db="EMBL/GenBank/DDBJ databases">
        <authorList>
            <person name="Corre E."/>
            <person name="Pelletier E."/>
            <person name="Niang G."/>
            <person name="Scheremetjew M."/>
            <person name="Finn R."/>
            <person name="Kale V."/>
            <person name="Holt S."/>
            <person name="Cochrane G."/>
            <person name="Meng A."/>
            <person name="Brown T."/>
            <person name="Cohen L."/>
        </authorList>
    </citation>
    <scope>NUCLEOTIDE SEQUENCE</scope>
    <source>
        <strain evidence="3">CCMP2084</strain>
    </source>
</reference>
<dbReference type="Gene3D" id="3.40.525.10">
    <property type="entry name" value="CRAL-TRIO lipid binding domain"/>
    <property type="match status" value="1"/>
</dbReference>
<dbReference type="AlphaFoldDB" id="A0A7S2U720"/>
<dbReference type="InterPro" id="IPR051026">
    <property type="entry name" value="PI/PC_transfer"/>
</dbReference>
<dbReference type="EMBL" id="HBHQ01002937">
    <property type="protein sequence ID" value="CAD9810088.1"/>
    <property type="molecule type" value="Transcribed_RNA"/>
</dbReference>
<dbReference type="SMART" id="SM00516">
    <property type="entry name" value="SEC14"/>
    <property type="match status" value="1"/>
</dbReference>
<evidence type="ECO:0000256" key="1">
    <source>
        <dbReference type="SAM" id="MobiDB-lite"/>
    </source>
</evidence>